<reference evidence="5" key="2">
    <citation type="submission" date="2014-07" db="EMBL/GenBank/DDBJ databases">
        <authorList>
            <person name="Hull J."/>
        </authorList>
    </citation>
    <scope>NUCLEOTIDE SEQUENCE</scope>
</reference>
<dbReference type="GO" id="GO:0006508">
    <property type="term" value="P:proteolysis"/>
    <property type="evidence" value="ECO:0007669"/>
    <property type="project" value="UniProtKB-KW"/>
</dbReference>
<dbReference type="InterPro" id="IPR042266">
    <property type="entry name" value="PPPDE_sf"/>
</dbReference>
<evidence type="ECO:0000256" key="1">
    <source>
        <dbReference type="ARBA" id="ARBA00008140"/>
    </source>
</evidence>
<evidence type="ECO:0000256" key="2">
    <source>
        <dbReference type="ARBA" id="ARBA00022670"/>
    </source>
</evidence>
<organism evidence="5">
    <name type="scientific">Lygus hesperus</name>
    <name type="common">Western plant bug</name>
    <dbReference type="NCBI Taxonomy" id="30085"/>
    <lineage>
        <taxon>Eukaryota</taxon>
        <taxon>Metazoa</taxon>
        <taxon>Ecdysozoa</taxon>
        <taxon>Arthropoda</taxon>
        <taxon>Hexapoda</taxon>
        <taxon>Insecta</taxon>
        <taxon>Pterygota</taxon>
        <taxon>Neoptera</taxon>
        <taxon>Paraneoptera</taxon>
        <taxon>Hemiptera</taxon>
        <taxon>Heteroptera</taxon>
        <taxon>Panheteroptera</taxon>
        <taxon>Cimicomorpha</taxon>
        <taxon>Miridae</taxon>
        <taxon>Mirini</taxon>
        <taxon>Lygus</taxon>
    </lineage>
</organism>
<evidence type="ECO:0000313" key="6">
    <source>
        <dbReference type="EMBL" id="JAQ06329.1"/>
    </source>
</evidence>
<reference evidence="6" key="3">
    <citation type="journal article" date="2016" name="Gigascience">
        <title>De novo construction of an expanded transcriptome assembly for the western tarnished plant bug, Lygus hesperus.</title>
        <authorList>
            <person name="Tassone E.E."/>
            <person name="Geib S.M."/>
            <person name="Hall B."/>
            <person name="Fabrick J.A."/>
            <person name="Brent C.S."/>
            <person name="Hull J.J."/>
        </authorList>
    </citation>
    <scope>NUCLEOTIDE SEQUENCE</scope>
</reference>
<gene>
    <name evidence="5" type="primary">PPPDE2_0</name>
    <name evidence="6" type="synonym">PPPDE2_3</name>
    <name evidence="5" type="ORF">CM83_1963</name>
    <name evidence="6" type="ORF">g.98760</name>
</gene>
<feature type="domain" description="PPPDE" evidence="4">
    <location>
        <begin position="1"/>
        <end position="69"/>
    </location>
</feature>
<sequence>MRESNAPAQTAGRACFGAHDYNLLRNNCNHFTHAASRFLLNTDIPEDIINMIPTLLNTPLGRMMQPMLEQMTTGPHTQVTQRVQESCVGLTSTKTTLSEDEEGDLITIQAMM</sequence>
<evidence type="ECO:0000259" key="4">
    <source>
        <dbReference type="PROSITE" id="PS51858"/>
    </source>
</evidence>
<evidence type="ECO:0000256" key="3">
    <source>
        <dbReference type="ARBA" id="ARBA00022801"/>
    </source>
</evidence>
<protein>
    <submittedName>
        <fullName evidence="5">PPPDE peptidase domain-containing protein 2</fullName>
    </submittedName>
</protein>
<name>A0A0A9XEV8_LYGHE</name>
<accession>A0A0A9XEV8</accession>
<dbReference type="AlphaFoldDB" id="A0A0A9XEV8"/>
<dbReference type="InterPro" id="IPR008580">
    <property type="entry name" value="PPPDE_dom"/>
</dbReference>
<keyword evidence="3" id="KW-0378">Hydrolase</keyword>
<comment type="similarity">
    <text evidence="1">Belongs to the DeSI family.</text>
</comment>
<dbReference type="EMBL" id="GBHO01024342">
    <property type="protein sequence ID" value="JAG19262.1"/>
    <property type="molecule type" value="Transcribed_RNA"/>
</dbReference>
<dbReference type="PROSITE" id="PS51858">
    <property type="entry name" value="PPPDE"/>
    <property type="match status" value="1"/>
</dbReference>
<proteinExistence type="inferred from homology"/>
<reference evidence="5" key="1">
    <citation type="journal article" date="2014" name="PLoS ONE">
        <title>Transcriptome-Based Identification of ABC Transporters in the Western Tarnished Plant Bug Lygus hesperus.</title>
        <authorList>
            <person name="Hull J.J."/>
            <person name="Chaney K."/>
            <person name="Geib S.M."/>
            <person name="Fabrick J.A."/>
            <person name="Brent C.S."/>
            <person name="Walsh D."/>
            <person name="Lavine L.C."/>
        </authorList>
    </citation>
    <scope>NUCLEOTIDE SEQUENCE</scope>
</reference>
<dbReference type="GO" id="GO:0008233">
    <property type="term" value="F:peptidase activity"/>
    <property type="evidence" value="ECO:0007669"/>
    <property type="project" value="UniProtKB-KW"/>
</dbReference>
<dbReference type="Pfam" id="PF05903">
    <property type="entry name" value="Peptidase_C97"/>
    <property type="match status" value="1"/>
</dbReference>
<dbReference type="EMBL" id="GDHC01012300">
    <property type="protein sequence ID" value="JAQ06329.1"/>
    <property type="molecule type" value="Transcribed_RNA"/>
</dbReference>
<dbReference type="Gene3D" id="3.90.1720.30">
    <property type="entry name" value="PPPDE domains"/>
    <property type="match status" value="1"/>
</dbReference>
<evidence type="ECO:0000313" key="5">
    <source>
        <dbReference type="EMBL" id="JAG19262.1"/>
    </source>
</evidence>
<keyword evidence="2" id="KW-0645">Protease</keyword>